<dbReference type="Gene3D" id="1.10.10.10">
    <property type="entry name" value="Winged helix-like DNA-binding domain superfamily/Winged helix DNA-binding domain"/>
    <property type="match status" value="1"/>
</dbReference>
<evidence type="ECO:0000256" key="3">
    <source>
        <dbReference type="ARBA" id="ARBA00023125"/>
    </source>
</evidence>
<name>L0DH19_SINAD</name>
<evidence type="ECO:0000256" key="1">
    <source>
        <dbReference type="ARBA" id="ARBA00011046"/>
    </source>
</evidence>
<dbReference type="RefSeq" id="WP_015247282.1">
    <property type="nucleotide sequence ID" value="NC_019892.1"/>
</dbReference>
<dbReference type="InterPro" id="IPR036388">
    <property type="entry name" value="WH-like_DNA-bd_sf"/>
</dbReference>
<keyword evidence="4" id="KW-0804">Transcription</keyword>
<evidence type="ECO:0000313" key="5">
    <source>
        <dbReference type="EMBL" id="AGA28150.1"/>
    </source>
</evidence>
<dbReference type="KEGG" id="saci:Sinac_3922"/>
<keyword evidence="2" id="KW-0805">Transcription regulation</keyword>
<keyword evidence="3" id="KW-0238">DNA-binding</keyword>
<accession>L0DH19</accession>
<dbReference type="OrthoDB" id="276583at2"/>
<dbReference type="STRING" id="886293.Sinac_3922"/>
<dbReference type="AlphaFoldDB" id="L0DH19"/>
<proteinExistence type="inferred from homology"/>
<evidence type="ECO:0000256" key="4">
    <source>
        <dbReference type="ARBA" id="ARBA00023163"/>
    </source>
</evidence>
<dbReference type="GO" id="GO:0003677">
    <property type="term" value="F:DNA binding"/>
    <property type="evidence" value="ECO:0007669"/>
    <property type="project" value="UniProtKB-KW"/>
</dbReference>
<protein>
    <submittedName>
        <fullName evidence="5">Putative transcriptional regulator</fullName>
    </submittedName>
</protein>
<dbReference type="Proteomes" id="UP000010798">
    <property type="component" value="Chromosome"/>
</dbReference>
<dbReference type="InterPro" id="IPR036390">
    <property type="entry name" value="WH_DNA-bd_sf"/>
</dbReference>
<reference evidence="5 6" key="1">
    <citation type="submission" date="2012-02" db="EMBL/GenBank/DDBJ databases">
        <title>Complete sequence of chromosome of Singulisphaera acidiphila DSM 18658.</title>
        <authorList>
            <consortium name="US DOE Joint Genome Institute (JGI-PGF)"/>
            <person name="Lucas S."/>
            <person name="Copeland A."/>
            <person name="Lapidus A."/>
            <person name="Glavina del Rio T."/>
            <person name="Dalin E."/>
            <person name="Tice H."/>
            <person name="Bruce D."/>
            <person name="Goodwin L."/>
            <person name="Pitluck S."/>
            <person name="Peters L."/>
            <person name="Ovchinnikova G."/>
            <person name="Chertkov O."/>
            <person name="Kyrpides N."/>
            <person name="Mavromatis K."/>
            <person name="Ivanova N."/>
            <person name="Brettin T."/>
            <person name="Detter J.C."/>
            <person name="Han C."/>
            <person name="Larimer F."/>
            <person name="Land M."/>
            <person name="Hauser L."/>
            <person name="Markowitz V."/>
            <person name="Cheng J.-F."/>
            <person name="Hugenholtz P."/>
            <person name="Woyke T."/>
            <person name="Wu D."/>
            <person name="Tindall B."/>
            <person name="Pomrenke H."/>
            <person name="Brambilla E."/>
            <person name="Klenk H.-P."/>
            <person name="Eisen J.A."/>
        </authorList>
    </citation>
    <scope>NUCLEOTIDE SEQUENCE [LARGE SCALE GENOMIC DNA]</scope>
    <source>
        <strain evidence="6">ATCC BAA-1392 / DSM 18658 / VKM B-2454 / MOB10</strain>
    </source>
</reference>
<dbReference type="InterPro" id="IPR005650">
    <property type="entry name" value="BlaI_family"/>
</dbReference>
<comment type="similarity">
    <text evidence="1">Belongs to the BlaI transcriptional regulatory family.</text>
</comment>
<organism evidence="5 6">
    <name type="scientific">Singulisphaera acidiphila (strain ATCC BAA-1392 / DSM 18658 / VKM B-2454 / MOB10)</name>
    <dbReference type="NCBI Taxonomy" id="886293"/>
    <lineage>
        <taxon>Bacteria</taxon>
        <taxon>Pseudomonadati</taxon>
        <taxon>Planctomycetota</taxon>
        <taxon>Planctomycetia</taxon>
        <taxon>Isosphaerales</taxon>
        <taxon>Isosphaeraceae</taxon>
        <taxon>Singulisphaera</taxon>
    </lineage>
</organism>
<sequence>MKSTRPSELELQVLAVLWDRGPSSVRGVQEALPDGKDRAYTTVLSVLQVMEKKGLIGHSPQGQAHVYHTLVKRGQVLRPMMRELVRNVFGGSPARALQSLLDGSKLDADELAQIRQVIQDAERKVAPGPEEEAS</sequence>
<dbReference type="Pfam" id="PF03965">
    <property type="entry name" value="Penicillinase_R"/>
    <property type="match status" value="1"/>
</dbReference>
<dbReference type="GO" id="GO:0045892">
    <property type="term" value="P:negative regulation of DNA-templated transcription"/>
    <property type="evidence" value="ECO:0007669"/>
    <property type="project" value="InterPro"/>
</dbReference>
<evidence type="ECO:0000256" key="2">
    <source>
        <dbReference type="ARBA" id="ARBA00023015"/>
    </source>
</evidence>
<dbReference type="eggNOG" id="COG3682">
    <property type="taxonomic scope" value="Bacteria"/>
</dbReference>
<dbReference type="SUPFAM" id="SSF46785">
    <property type="entry name" value="Winged helix' DNA-binding domain"/>
    <property type="match status" value="1"/>
</dbReference>
<dbReference type="EMBL" id="CP003364">
    <property type="protein sequence ID" value="AGA28150.1"/>
    <property type="molecule type" value="Genomic_DNA"/>
</dbReference>
<dbReference type="HOGENOM" id="CLU_119090_4_2_0"/>
<keyword evidence="6" id="KW-1185">Reference proteome</keyword>
<gene>
    <name evidence="5" type="ordered locus">Sinac_3922</name>
</gene>
<dbReference type="PIRSF" id="PIRSF019455">
    <property type="entry name" value="CopR_AtkY"/>
    <property type="match status" value="1"/>
</dbReference>
<evidence type="ECO:0000313" key="6">
    <source>
        <dbReference type="Proteomes" id="UP000010798"/>
    </source>
</evidence>